<name>A0AAV9III0_9RHOD</name>
<reference evidence="1 2" key="1">
    <citation type="submission" date="2022-07" db="EMBL/GenBank/DDBJ databases">
        <title>Genome-wide signatures of adaptation to extreme environments.</title>
        <authorList>
            <person name="Cho C.H."/>
            <person name="Yoon H.S."/>
        </authorList>
    </citation>
    <scope>NUCLEOTIDE SEQUENCE [LARGE SCALE GENOMIC DNA]</scope>
    <source>
        <strain evidence="1 2">108.79 E11</strain>
    </source>
</reference>
<dbReference type="EMBL" id="JANCYU010000048">
    <property type="protein sequence ID" value="KAK4527162.1"/>
    <property type="molecule type" value="Genomic_DNA"/>
</dbReference>
<dbReference type="SUPFAM" id="SSF47323">
    <property type="entry name" value="Anticodon-binding domain of a subclass of class I aminoacyl-tRNA synthetases"/>
    <property type="match status" value="1"/>
</dbReference>
<evidence type="ECO:0008006" key="3">
    <source>
        <dbReference type="Google" id="ProtNLM"/>
    </source>
</evidence>
<sequence>MEEINQKNDIDTRFSVPTICVVLRDPLTRIEEQVAQKLAIPSLDYLKISKNTCHGDLWLSPQVSFEKNVVVDQQLIDYVKTDRIPYQIFLNRSFVINWLLPDIMQGDNHILPWSSCLQIRPDHSWVRLVCVVQENFCGFSSQLRSLLQASCAQSILLQAGVSVEFFIYMVPTDTCVPTTSHPPLYHTVLHRLAQDILQRATAVYRQVSPPRFLFSLEKNEEDSNVVCYDAERQVFRLSLLSKYLLPSWCYPLQDWYVPLGSYRYRVFCSLYHFLVHHPPDDNDNGGRGCLLLLFTDPPQSHTMHKCMQAAVASLYDVNSRDDPTQTISPRVVLEKVKWIHCGQVVTTSVHPEADNDDPNSPFLSAHVISSLWGGKATHPTRLDFLHPVEKWLYQYARIATLRQKILLLQSSCPLPKTTTTTTTTTNDYQLDPIEWNIFYTSVATYYRILPSLCQDLMDTRYPNARFHLLTEWLAKTTSNFTQLYSQLRIVIKDQALCNSFYTRQRLVLAIYQQMKEIFRLLHIAPLETI</sequence>
<dbReference type="Proteomes" id="UP001300502">
    <property type="component" value="Unassembled WGS sequence"/>
</dbReference>
<dbReference type="AlphaFoldDB" id="A0AAV9III0"/>
<dbReference type="GO" id="GO:0005524">
    <property type="term" value="F:ATP binding"/>
    <property type="evidence" value="ECO:0007669"/>
    <property type="project" value="InterPro"/>
</dbReference>
<keyword evidence="2" id="KW-1185">Reference proteome</keyword>
<organism evidence="1 2">
    <name type="scientific">Galdieria yellowstonensis</name>
    <dbReference type="NCBI Taxonomy" id="3028027"/>
    <lineage>
        <taxon>Eukaryota</taxon>
        <taxon>Rhodophyta</taxon>
        <taxon>Bangiophyceae</taxon>
        <taxon>Galdieriales</taxon>
        <taxon>Galdieriaceae</taxon>
        <taxon>Galdieria</taxon>
    </lineage>
</organism>
<dbReference type="GO" id="GO:0004812">
    <property type="term" value="F:aminoacyl-tRNA ligase activity"/>
    <property type="evidence" value="ECO:0007669"/>
    <property type="project" value="InterPro"/>
</dbReference>
<dbReference type="InterPro" id="IPR009080">
    <property type="entry name" value="tRNAsynth_Ia_anticodon-bd"/>
</dbReference>
<dbReference type="Gene3D" id="1.10.730.10">
    <property type="entry name" value="Isoleucyl-tRNA Synthetase, Domain 1"/>
    <property type="match status" value="1"/>
</dbReference>
<protein>
    <recommendedName>
        <fullName evidence="3">DALR anticodon binding domain-containing protein</fullName>
    </recommendedName>
</protein>
<accession>A0AAV9III0</accession>
<comment type="caution">
    <text evidence="1">The sequence shown here is derived from an EMBL/GenBank/DDBJ whole genome shotgun (WGS) entry which is preliminary data.</text>
</comment>
<gene>
    <name evidence="1" type="ORF">GAYE_SCF35G5084</name>
</gene>
<proteinExistence type="predicted"/>
<evidence type="ECO:0000313" key="1">
    <source>
        <dbReference type="EMBL" id="KAK4527162.1"/>
    </source>
</evidence>
<dbReference type="GO" id="GO:0006418">
    <property type="term" value="P:tRNA aminoacylation for protein translation"/>
    <property type="evidence" value="ECO:0007669"/>
    <property type="project" value="InterPro"/>
</dbReference>
<evidence type="ECO:0000313" key="2">
    <source>
        <dbReference type="Proteomes" id="UP001300502"/>
    </source>
</evidence>